<dbReference type="PROSITE" id="PS50109">
    <property type="entry name" value="HIS_KIN"/>
    <property type="match status" value="1"/>
</dbReference>
<evidence type="ECO:0000256" key="2">
    <source>
        <dbReference type="ARBA" id="ARBA00012438"/>
    </source>
</evidence>
<dbReference type="PRINTS" id="PR00344">
    <property type="entry name" value="BCTRLSENSOR"/>
</dbReference>
<accession>A0AA41UJR1</accession>
<dbReference type="Gene3D" id="3.40.50.2300">
    <property type="match status" value="2"/>
</dbReference>
<proteinExistence type="predicted"/>
<evidence type="ECO:0000313" key="10">
    <source>
        <dbReference type="Proteomes" id="UP001165427"/>
    </source>
</evidence>
<dbReference type="Pfam" id="PF00512">
    <property type="entry name" value="HisKA"/>
    <property type="match status" value="1"/>
</dbReference>
<dbReference type="InterPro" id="IPR003018">
    <property type="entry name" value="GAF"/>
</dbReference>
<dbReference type="CDD" id="cd00082">
    <property type="entry name" value="HisKA"/>
    <property type="match status" value="1"/>
</dbReference>
<organism evidence="9 10">
    <name type="scientific">Desulfatitalea alkaliphila</name>
    <dbReference type="NCBI Taxonomy" id="2929485"/>
    <lineage>
        <taxon>Bacteria</taxon>
        <taxon>Pseudomonadati</taxon>
        <taxon>Thermodesulfobacteriota</taxon>
        <taxon>Desulfobacteria</taxon>
        <taxon>Desulfobacterales</taxon>
        <taxon>Desulfosarcinaceae</taxon>
        <taxon>Desulfatitalea</taxon>
    </lineage>
</organism>
<dbReference type="InterPro" id="IPR029016">
    <property type="entry name" value="GAF-like_dom_sf"/>
</dbReference>
<keyword evidence="3 6" id="KW-0597">Phosphoprotein</keyword>
<feature type="domain" description="Response regulatory" evidence="8">
    <location>
        <begin position="19"/>
        <end position="134"/>
    </location>
</feature>
<evidence type="ECO:0000256" key="1">
    <source>
        <dbReference type="ARBA" id="ARBA00000085"/>
    </source>
</evidence>
<sequence length="710" mass="77021">MSMASPEMGLPGRTDRAGYILLAEDDPAHAAAIRRALVGADPDVDVAVAGTLADFRRRVAADPPRLAIVDLNLPDGRALDILTAPPEEGAFPVLIMTSYGTEQMAVAALKAGALDYMVKTPEAFADMPRTVARVLREWDLRRERKAADIRIRHLNDVLHTLRGVGQLILQEHHSERLIQQACELMVTGRSYGGALIVLIDVDGRPGFIAKAGFDAAGEFQAQELAAGRWPDRFRQVRDQGDVLVALIPQSERTRCTIAGAVPCTHRMYVPLAHQGDVHGFLAVTAAHAVADDPEERSLFAQMAGDLGYALHNLGARDTIAAGEAARKALEAQLQQAQKMEAVGRVVGGVAHDFNNLLSIILGYTEVVVDELTEEHPHREPLEEIRDAAVRARNLTRQLLAFSRKQVLEMDVVDLNDLVRGFEKLLRRVIGEDIALLLHLSETPVMVEADASQLEQVLMNLAVNARDAMPDGGRLTIETGRQRLTERHSVLKPGLPPGEYALLRVGDTGSGMDRETLERLFEPFFTTKSRDKGTGLGLATCYGIIKQHGGHIRVSSEPGRGATFTALLPLAGNGAQPIATEAKQGAPAGGSATILVVEDDPKVRQMACTLLAERGGYTVLTAEDAARALALAASHPHPIDLLLTDVIMPDLKGPEVFEAVRAHHPRIRVLFMSGYPDEVITRQGVLQEGVRFIAKPFAVADLLHKVQQVLQ</sequence>
<feature type="modified residue" description="4-aspartylphosphate" evidence="6">
    <location>
        <position position="70"/>
    </location>
</feature>
<protein>
    <recommendedName>
        <fullName evidence="2">histidine kinase</fullName>
        <ecNumber evidence="2">2.7.13.3</ecNumber>
    </recommendedName>
</protein>
<dbReference type="SUPFAM" id="SSF55781">
    <property type="entry name" value="GAF domain-like"/>
    <property type="match status" value="1"/>
</dbReference>
<dbReference type="CDD" id="cd00156">
    <property type="entry name" value="REC"/>
    <property type="match status" value="1"/>
</dbReference>
<dbReference type="PANTHER" id="PTHR43065:SF42">
    <property type="entry name" value="TWO-COMPONENT SENSOR PPRA"/>
    <property type="match status" value="1"/>
</dbReference>
<name>A0AA41UJR1_9BACT</name>
<dbReference type="Gene3D" id="3.30.450.40">
    <property type="match status" value="1"/>
</dbReference>
<evidence type="ECO:0000259" key="8">
    <source>
        <dbReference type="PROSITE" id="PS50110"/>
    </source>
</evidence>
<dbReference type="InterPro" id="IPR036097">
    <property type="entry name" value="HisK_dim/P_sf"/>
</dbReference>
<dbReference type="PROSITE" id="PS50110">
    <property type="entry name" value="RESPONSE_REGULATORY"/>
    <property type="match status" value="2"/>
</dbReference>
<dbReference type="SMART" id="SM00387">
    <property type="entry name" value="HATPase_c"/>
    <property type="match status" value="1"/>
</dbReference>
<dbReference type="InterPro" id="IPR004358">
    <property type="entry name" value="Sig_transdc_His_kin-like_C"/>
</dbReference>
<dbReference type="InterPro" id="IPR036890">
    <property type="entry name" value="HATPase_C_sf"/>
</dbReference>
<dbReference type="EMBL" id="JALJRB010000014">
    <property type="protein sequence ID" value="MCJ8501479.1"/>
    <property type="molecule type" value="Genomic_DNA"/>
</dbReference>
<dbReference type="Gene3D" id="3.30.565.10">
    <property type="entry name" value="Histidine kinase-like ATPase, C-terminal domain"/>
    <property type="match status" value="1"/>
</dbReference>
<dbReference type="InterPro" id="IPR003594">
    <property type="entry name" value="HATPase_dom"/>
</dbReference>
<comment type="caution">
    <text evidence="9">The sequence shown here is derived from an EMBL/GenBank/DDBJ whole genome shotgun (WGS) entry which is preliminary data.</text>
</comment>
<dbReference type="GO" id="GO:0000155">
    <property type="term" value="F:phosphorelay sensor kinase activity"/>
    <property type="evidence" value="ECO:0007669"/>
    <property type="project" value="InterPro"/>
</dbReference>
<keyword evidence="4" id="KW-0808">Transferase</keyword>
<dbReference type="SMART" id="SM00448">
    <property type="entry name" value="REC"/>
    <property type="match status" value="2"/>
</dbReference>
<dbReference type="AlphaFoldDB" id="A0AA41UJR1"/>
<dbReference type="SUPFAM" id="SSF47384">
    <property type="entry name" value="Homodimeric domain of signal transducing histidine kinase"/>
    <property type="match status" value="1"/>
</dbReference>
<dbReference type="SMART" id="SM00388">
    <property type="entry name" value="HisKA"/>
    <property type="match status" value="1"/>
</dbReference>
<evidence type="ECO:0000256" key="4">
    <source>
        <dbReference type="ARBA" id="ARBA00022679"/>
    </source>
</evidence>
<dbReference type="Pfam" id="PF00072">
    <property type="entry name" value="Response_reg"/>
    <property type="match status" value="2"/>
</dbReference>
<dbReference type="InterPro" id="IPR003661">
    <property type="entry name" value="HisK_dim/P_dom"/>
</dbReference>
<dbReference type="EC" id="2.7.13.3" evidence="2"/>
<dbReference type="Pfam" id="PF02518">
    <property type="entry name" value="HATPase_c"/>
    <property type="match status" value="1"/>
</dbReference>
<dbReference type="Proteomes" id="UP001165427">
    <property type="component" value="Unassembled WGS sequence"/>
</dbReference>
<dbReference type="RefSeq" id="WP_246909241.1">
    <property type="nucleotide sequence ID" value="NZ_JALJRB010000014.1"/>
</dbReference>
<comment type="catalytic activity">
    <reaction evidence="1">
        <text>ATP + protein L-histidine = ADP + protein N-phospho-L-histidine.</text>
        <dbReference type="EC" id="2.7.13.3"/>
    </reaction>
</comment>
<evidence type="ECO:0000256" key="6">
    <source>
        <dbReference type="PROSITE-ProRule" id="PRU00169"/>
    </source>
</evidence>
<evidence type="ECO:0000256" key="5">
    <source>
        <dbReference type="ARBA" id="ARBA00022777"/>
    </source>
</evidence>
<dbReference type="Pfam" id="PF13185">
    <property type="entry name" value="GAF_2"/>
    <property type="match status" value="1"/>
</dbReference>
<dbReference type="InterPro" id="IPR005467">
    <property type="entry name" value="His_kinase_dom"/>
</dbReference>
<keyword evidence="5" id="KW-0418">Kinase</keyword>
<gene>
    <name evidence="9" type="ORF">MRX98_12910</name>
</gene>
<reference evidence="9" key="1">
    <citation type="submission" date="2022-04" db="EMBL/GenBank/DDBJ databases">
        <title>Desulfatitalea alkaliphila sp. nov., a novel anaerobic sulfate-reducing bacterium isolated from terrestrial mud volcano, Taman Peninsula, Russia.</title>
        <authorList>
            <person name="Khomyakova M.A."/>
            <person name="Merkel A.Y."/>
            <person name="Slobodkin A.I."/>
        </authorList>
    </citation>
    <scope>NUCLEOTIDE SEQUENCE</scope>
    <source>
        <strain evidence="9">M08but</strain>
    </source>
</reference>
<evidence type="ECO:0000313" key="9">
    <source>
        <dbReference type="EMBL" id="MCJ8501479.1"/>
    </source>
</evidence>
<dbReference type="PANTHER" id="PTHR43065">
    <property type="entry name" value="SENSOR HISTIDINE KINASE"/>
    <property type="match status" value="1"/>
</dbReference>
<evidence type="ECO:0000259" key="7">
    <source>
        <dbReference type="PROSITE" id="PS50109"/>
    </source>
</evidence>
<keyword evidence="10" id="KW-1185">Reference proteome</keyword>
<feature type="domain" description="Histidine kinase" evidence="7">
    <location>
        <begin position="348"/>
        <end position="571"/>
    </location>
</feature>
<feature type="domain" description="Response regulatory" evidence="8">
    <location>
        <begin position="592"/>
        <end position="709"/>
    </location>
</feature>
<dbReference type="SUPFAM" id="SSF55874">
    <property type="entry name" value="ATPase domain of HSP90 chaperone/DNA topoisomerase II/histidine kinase"/>
    <property type="match status" value="1"/>
</dbReference>
<dbReference type="InterPro" id="IPR001789">
    <property type="entry name" value="Sig_transdc_resp-reg_receiver"/>
</dbReference>
<evidence type="ECO:0000256" key="3">
    <source>
        <dbReference type="ARBA" id="ARBA00022553"/>
    </source>
</evidence>
<dbReference type="Gene3D" id="1.10.287.130">
    <property type="match status" value="1"/>
</dbReference>
<dbReference type="SUPFAM" id="SSF52172">
    <property type="entry name" value="CheY-like"/>
    <property type="match status" value="2"/>
</dbReference>
<dbReference type="InterPro" id="IPR011006">
    <property type="entry name" value="CheY-like_superfamily"/>
</dbReference>
<feature type="modified residue" description="4-aspartylphosphate" evidence="6">
    <location>
        <position position="644"/>
    </location>
</feature>